<evidence type="ECO:0000256" key="8">
    <source>
        <dbReference type="ARBA" id="ARBA00023211"/>
    </source>
</evidence>
<comment type="caution">
    <text evidence="11">The sequence shown here is derived from an EMBL/GenBank/DDBJ whole genome shotgun (WGS) entry which is preliminary data.</text>
</comment>
<keyword evidence="3 10" id="KW-0255">Endonuclease</keyword>
<feature type="binding site" evidence="10">
    <location>
        <position position="249"/>
    </location>
    <ligand>
        <name>Mn(2+)</name>
        <dbReference type="ChEBI" id="CHEBI:29035"/>
    </ligand>
</feature>
<dbReference type="CDD" id="cd09721">
    <property type="entry name" value="Cas1_I-C"/>
    <property type="match status" value="1"/>
</dbReference>
<dbReference type="RefSeq" id="WP_158403566.1">
    <property type="nucleotide sequence ID" value="NZ_QVER01000013.1"/>
</dbReference>
<dbReference type="GO" id="GO:0051607">
    <property type="term" value="P:defense response to virus"/>
    <property type="evidence" value="ECO:0007669"/>
    <property type="project" value="UniProtKB-UniRule"/>
</dbReference>
<proteinExistence type="inferred from homology"/>
<dbReference type="GO" id="GO:0003677">
    <property type="term" value="F:DNA binding"/>
    <property type="evidence" value="ECO:0007669"/>
    <property type="project" value="UniProtKB-KW"/>
</dbReference>
<dbReference type="Pfam" id="PF01867">
    <property type="entry name" value="Cas_Cas1"/>
    <property type="match status" value="1"/>
</dbReference>
<reference evidence="11 12" key="1">
    <citation type="submission" date="2018-08" db="EMBL/GenBank/DDBJ databases">
        <title>A genome reference for cultivated species of the human gut microbiota.</title>
        <authorList>
            <person name="Zou Y."/>
            <person name="Xue W."/>
            <person name="Luo G."/>
        </authorList>
    </citation>
    <scope>NUCLEOTIDE SEQUENCE [LARGE SCALE GENOMIC DNA]</scope>
    <source>
        <strain evidence="11 12">AF32-8AC</strain>
    </source>
</reference>
<dbReference type="PANTHER" id="PTHR34353">
    <property type="entry name" value="CRISPR-ASSOCIATED ENDONUCLEASE CAS1 1"/>
    <property type="match status" value="1"/>
</dbReference>
<evidence type="ECO:0000256" key="5">
    <source>
        <dbReference type="ARBA" id="ARBA00022842"/>
    </source>
</evidence>
<keyword evidence="7 10" id="KW-0238">DNA-binding</keyword>
<dbReference type="Proteomes" id="UP000260991">
    <property type="component" value="Unassembled WGS sequence"/>
</dbReference>
<dbReference type="InterPro" id="IPR002729">
    <property type="entry name" value="CRISPR-assoc_Cas1"/>
</dbReference>
<accession>A0A3E2U3B3</accession>
<dbReference type="Gene3D" id="3.100.10.20">
    <property type="entry name" value="CRISPR-associated endonuclease Cas1, N-terminal domain"/>
    <property type="match status" value="1"/>
</dbReference>
<dbReference type="PANTHER" id="PTHR34353:SF2">
    <property type="entry name" value="CRISPR-ASSOCIATED ENDONUCLEASE CAS1 1"/>
    <property type="match status" value="1"/>
</dbReference>
<keyword evidence="5 10" id="KW-0460">Magnesium</keyword>
<evidence type="ECO:0000256" key="3">
    <source>
        <dbReference type="ARBA" id="ARBA00022759"/>
    </source>
</evidence>
<keyword evidence="6 10" id="KW-0051">Antiviral defense</keyword>
<evidence type="ECO:0000256" key="6">
    <source>
        <dbReference type="ARBA" id="ARBA00023118"/>
    </source>
</evidence>
<organism evidence="11 12">
    <name type="scientific">Faecalibacterium prausnitzii</name>
    <dbReference type="NCBI Taxonomy" id="853"/>
    <lineage>
        <taxon>Bacteria</taxon>
        <taxon>Bacillati</taxon>
        <taxon>Bacillota</taxon>
        <taxon>Clostridia</taxon>
        <taxon>Eubacteriales</taxon>
        <taxon>Oscillospiraceae</taxon>
        <taxon>Faecalibacterium</taxon>
    </lineage>
</organism>
<keyword evidence="2 10" id="KW-0479">Metal-binding</keyword>
<name>A0A3E2U3B3_9FIRM</name>
<protein>
    <recommendedName>
        <fullName evidence="10">CRISPR-associated endonuclease Cas1</fullName>
        <ecNumber evidence="10">3.1.-.-</ecNumber>
    </recommendedName>
</protein>
<evidence type="ECO:0000256" key="2">
    <source>
        <dbReference type="ARBA" id="ARBA00022723"/>
    </source>
</evidence>
<evidence type="ECO:0000256" key="4">
    <source>
        <dbReference type="ARBA" id="ARBA00022801"/>
    </source>
</evidence>
<dbReference type="AlphaFoldDB" id="A0A3E2U3B3"/>
<evidence type="ECO:0000256" key="9">
    <source>
        <dbReference type="ARBA" id="ARBA00038592"/>
    </source>
</evidence>
<comment type="cofactor">
    <cofactor evidence="10">
        <name>Mg(2+)</name>
        <dbReference type="ChEBI" id="CHEBI:18420"/>
    </cofactor>
    <cofactor evidence="10">
        <name>Mn(2+)</name>
        <dbReference type="ChEBI" id="CHEBI:29035"/>
    </cofactor>
</comment>
<evidence type="ECO:0000256" key="10">
    <source>
        <dbReference type="HAMAP-Rule" id="MF_01470"/>
    </source>
</evidence>
<keyword evidence="1 10" id="KW-0540">Nuclease</keyword>
<keyword evidence="8 10" id="KW-0464">Manganese</keyword>
<feature type="binding site" evidence="10">
    <location>
        <position position="166"/>
    </location>
    <ligand>
        <name>Mn(2+)</name>
        <dbReference type="ChEBI" id="CHEBI:29035"/>
    </ligand>
</feature>
<dbReference type="InterPro" id="IPR050646">
    <property type="entry name" value="Cas1"/>
</dbReference>
<feature type="binding site" evidence="10">
    <location>
        <position position="234"/>
    </location>
    <ligand>
        <name>Mn(2+)</name>
        <dbReference type="ChEBI" id="CHEBI:29035"/>
    </ligand>
</feature>
<dbReference type="InterPro" id="IPR019856">
    <property type="entry name" value="CRISPR-assoc_Cas1_DVULG"/>
</dbReference>
<sequence length="343" mass="38861">MRKFLNTLYVLNKDAYLSLEGENIVLLCNKAEIGRVPLHTLEGIVCFSYPGASPALMGKCASLGVDLSFFSPQGRFLARAVGEERGNVLLRQTQYRIADSEAESCLYARNFILGKVYNARWVLERATRDHPQRVPVEQLKRTSAQLAAALPLIEQCDDLDQLRGLEGEAAQRYFDCFDSLILQQHDDFPFAGRSRRPPLDNTNALLSFAYSLLASDCTAALQSVGLDPYVSFLHRARPGRRSLALDLMEELRAVYADRFVLSCINQKIMTPKHFQKQENGAVLLTDEGRRAFLGGWQTRKQETITHPFLNEKLPWGLVPYVQALLLARTLRGDMELYPPFFWK</sequence>
<keyword evidence="4 10" id="KW-0378">Hydrolase</keyword>
<dbReference type="GO" id="GO:0016787">
    <property type="term" value="F:hydrolase activity"/>
    <property type="evidence" value="ECO:0007669"/>
    <property type="project" value="UniProtKB-KW"/>
</dbReference>
<dbReference type="HAMAP" id="MF_01470">
    <property type="entry name" value="Cas1"/>
    <property type="match status" value="1"/>
</dbReference>
<dbReference type="GO" id="GO:0046872">
    <property type="term" value="F:metal ion binding"/>
    <property type="evidence" value="ECO:0007669"/>
    <property type="project" value="UniProtKB-UniRule"/>
</dbReference>
<dbReference type="Gene3D" id="1.20.120.920">
    <property type="entry name" value="CRISPR-associated endonuclease Cas1, C-terminal domain"/>
    <property type="match status" value="1"/>
</dbReference>
<dbReference type="EMBL" id="QVER01000013">
    <property type="protein sequence ID" value="RGB90655.1"/>
    <property type="molecule type" value="Genomic_DNA"/>
</dbReference>
<comment type="subunit">
    <text evidence="9 10">Homodimer, forms a heterotetramer with a Cas2 homodimer.</text>
</comment>
<gene>
    <name evidence="11" type="primary">cas1c</name>
    <name evidence="10" type="synonym">cas1</name>
    <name evidence="11" type="ORF">DWZ46_10890</name>
</gene>
<dbReference type="GO" id="GO:0004520">
    <property type="term" value="F:DNA endonuclease activity"/>
    <property type="evidence" value="ECO:0007669"/>
    <property type="project" value="InterPro"/>
</dbReference>
<evidence type="ECO:0000256" key="7">
    <source>
        <dbReference type="ARBA" id="ARBA00023125"/>
    </source>
</evidence>
<comment type="function">
    <text evidence="10">CRISPR (clustered regularly interspaced short palindromic repeat), is an adaptive immune system that provides protection against mobile genetic elements (viruses, transposable elements and conjugative plasmids). CRISPR clusters contain spacers, sequences complementary to antecedent mobile elements, and target invading nucleic acids. CRISPR clusters are transcribed and processed into CRISPR RNA (crRNA). Acts as a dsDNA endonuclease. Involved in the integration of spacer DNA into the CRISPR cassette.</text>
</comment>
<dbReference type="InterPro" id="IPR042206">
    <property type="entry name" value="CRISPR-assoc_Cas1_C"/>
</dbReference>
<evidence type="ECO:0000313" key="12">
    <source>
        <dbReference type="Proteomes" id="UP000260991"/>
    </source>
</evidence>
<dbReference type="NCBIfam" id="TIGR00287">
    <property type="entry name" value="cas1"/>
    <property type="match status" value="1"/>
</dbReference>
<evidence type="ECO:0000313" key="11">
    <source>
        <dbReference type="EMBL" id="RGB90655.1"/>
    </source>
</evidence>
<evidence type="ECO:0000256" key="1">
    <source>
        <dbReference type="ARBA" id="ARBA00022722"/>
    </source>
</evidence>
<dbReference type="NCBIfam" id="TIGR03640">
    <property type="entry name" value="cas1_DVULG"/>
    <property type="match status" value="1"/>
</dbReference>
<comment type="similarity">
    <text evidence="10">Belongs to the CRISPR-associated endonuclease Cas1 family.</text>
</comment>
<dbReference type="GO" id="GO:0043571">
    <property type="term" value="P:maintenance of CRISPR repeat elements"/>
    <property type="evidence" value="ECO:0007669"/>
    <property type="project" value="UniProtKB-UniRule"/>
</dbReference>
<dbReference type="EC" id="3.1.-.-" evidence="10"/>
<dbReference type="InterPro" id="IPR042211">
    <property type="entry name" value="CRISPR-assoc_Cas1_N"/>
</dbReference>